<accession>A0AA88E918</accession>
<keyword evidence="2" id="KW-1185">Reference proteome</keyword>
<evidence type="ECO:0000313" key="1">
    <source>
        <dbReference type="EMBL" id="GMN69960.1"/>
    </source>
</evidence>
<dbReference type="Proteomes" id="UP001187192">
    <property type="component" value="Unassembled WGS sequence"/>
</dbReference>
<sequence>MEKLDDQIGLRVAIEAHSGPTNKVVEEVIIIEAQLEKPTIESIIFQDLAVKPRVHVGQRWDGGFQHEKGKAA</sequence>
<protein>
    <submittedName>
        <fullName evidence="1">Uncharacterized protein</fullName>
    </submittedName>
</protein>
<name>A0AA88E918_FICCA</name>
<organism evidence="1 2">
    <name type="scientific">Ficus carica</name>
    <name type="common">Common fig</name>
    <dbReference type="NCBI Taxonomy" id="3494"/>
    <lineage>
        <taxon>Eukaryota</taxon>
        <taxon>Viridiplantae</taxon>
        <taxon>Streptophyta</taxon>
        <taxon>Embryophyta</taxon>
        <taxon>Tracheophyta</taxon>
        <taxon>Spermatophyta</taxon>
        <taxon>Magnoliopsida</taxon>
        <taxon>eudicotyledons</taxon>
        <taxon>Gunneridae</taxon>
        <taxon>Pentapetalae</taxon>
        <taxon>rosids</taxon>
        <taxon>fabids</taxon>
        <taxon>Rosales</taxon>
        <taxon>Moraceae</taxon>
        <taxon>Ficeae</taxon>
        <taxon>Ficus</taxon>
    </lineage>
</organism>
<gene>
    <name evidence="1" type="ORF">TIFTF001_039005</name>
</gene>
<reference evidence="1" key="1">
    <citation type="submission" date="2023-07" db="EMBL/GenBank/DDBJ databases">
        <title>draft genome sequence of fig (Ficus carica).</title>
        <authorList>
            <person name="Takahashi T."/>
            <person name="Nishimura K."/>
        </authorList>
    </citation>
    <scope>NUCLEOTIDE SEQUENCE</scope>
</reference>
<dbReference type="AlphaFoldDB" id="A0AA88E918"/>
<proteinExistence type="predicted"/>
<comment type="caution">
    <text evidence="1">The sequence shown here is derived from an EMBL/GenBank/DDBJ whole genome shotgun (WGS) entry which is preliminary data.</text>
</comment>
<evidence type="ECO:0000313" key="2">
    <source>
        <dbReference type="Proteomes" id="UP001187192"/>
    </source>
</evidence>
<dbReference type="EMBL" id="BTGU01000982">
    <property type="protein sequence ID" value="GMN69960.1"/>
    <property type="molecule type" value="Genomic_DNA"/>
</dbReference>